<dbReference type="Proteomes" id="UP001293254">
    <property type="component" value="Unassembled WGS sequence"/>
</dbReference>
<evidence type="ECO:0000256" key="4">
    <source>
        <dbReference type="ARBA" id="ARBA00023157"/>
    </source>
</evidence>
<feature type="transmembrane region" description="Helical" evidence="7">
    <location>
        <begin position="480"/>
        <end position="498"/>
    </location>
</feature>
<keyword evidence="7" id="KW-0812">Transmembrane</keyword>
<dbReference type="GO" id="GO:0004553">
    <property type="term" value="F:hydrolase activity, hydrolyzing O-glycosyl compounds"/>
    <property type="evidence" value="ECO:0007669"/>
    <property type="project" value="InterPro"/>
</dbReference>
<reference evidence="9" key="2">
    <citation type="journal article" date="2024" name="Plant">
        <title>Genomic evolution and insights into agronomic trait innovations of Sesamum species.</title>
        <authorList>
            <person name="Miao H."/>
            <person name="Wang L."/>
            <person name="Qu L."/>
            <person name="Liu H."/>
            <person name="Sun Y."/>
            <person name="Le M."/>
            <person name="Wang Q."/>
            <person name="Wei S."/>
            <person name="Zheng Y."/>
            <person name="Lin W."/>
            <person name="Duan Y."/>
            <person name="Cao H."/>
            <person name="Xiong S."/>
            <person name="Wang X."/>
            <person name="Wei L."/>
            <person name="Li C."/>
            <person name="Ma Q."/>
            <person name="Ju M."/>
            <person name="Zhao R."/>
            <person name="Li G."/>
            <person name="Mu C."/>
            <person name="Tian Q."/>
            <person name="Mei H."/>
            <person name="Zhang T."/>
            <person name="Gao T."/>
            <person name="Zhang H."/>
        </authorList>
    </citation>
    <scope>NUCLEOTIDE SEQUENCE</scope>
    <source>
        <strain evidence="9">3651</strain>
    </source>
</reference>
<gene>
    <name evidence="9" type="ORF">Salat_1629800</name>
</gene>
<reference evidence="9" key="1">
    <citation type="submission" date="2020-06" db="EMBL/GenBank/DDBJ databases">
        <authorList>
            <person name="Li T."/>
            <person name="Hu X."/>
            <person name="Zhang T."/>
            <person name="Song X."/>
            <person name="Zhang H."/>
            <person name="Dai N."/>
            <person name="Sheng W."/>
            <person name="Hou X."/>
            <person name="Wei L."/>
        </authorList>
    </citation>
    <scope>NUCLEOTIDE SEQUENCE</scope>
    <source>
        <strain evidence="9">3651</strain>
        <tissue evidence="9">Leaf</tissue>
    </source>
</reference>
<dbReference type="Pfam" id="PF07983">
    <property type="entry name" value="X8"/>
    <property type="match status" value="1"/>
</dbReference>
<dbReference type="AlphaFoldDB" id="A0AAE1Y6P9"/>
<protein>
    <submittedName>
        <fullName evidence="9">Glucan endo-1,3-beta-glucosidase 5</fullName>
    </submittedName>
</protein>
<dbReference type="Gene3D" id="1.20.58.1040">
    <property type="match status" value="1"/>
</dbReference>
<dbReference type="SUPFAM" id="SSF51445">
    <property type="entry name" value="(Trans)glycosidases"/>
    <property type="match status" value="1"/>
</dbReference>
<evidence type="ECO:0000256" key="3">
    <source>
        <dbReference type="ARBA" id="ARBA00022801"/>
    </source>
</evidence>
<organism evidence="9 10">
    <name type="scientific">Sesamum alatum</name>
    <dbReference type="NCBI Taxonomy" id="300844"/>
    <lineage>
        <taxon>Eukaryota</taxon>
        <taxon>Viridiplantae</taxon>
        <taxon>Streptophyta</taxon>
        <taxon>Embryophyta</taxon>
        <taxon>Tracheophyta</taxon>
        <taxon>Spermatophyta</taxon>
        <taxon>Magnoliopsida</taxon>
        <taxon>eudicotyledons</taxon>
        <taxon>Gunneridae</taxon>
        <taxon>Pentapetalae</taxon>
        <taxon>asterids</taxon>
        <taxon>lamiids</taxon>
        <taxon>Lamiales</taxon>
        <taxon>Pedaliaceae</taxon>
        <taxon>Sesamum</taxon>
    </lineage>
</organism>
<dbReference type="Pfam" id="PF00332">
    <property type="entry name" value="Glyco_hydro_17"/>
    <property type="match status" value="1"/>
</dbReference>
<dbReference type="SMART" id="SM00768">
    <property type="entry name" value="X8"/>
    <property type="match status" value="1"/>
</dbReference>
<dbReference type="PANTHER" id="PTHR32227">
    <property type="entry name" value="GLUCAN ENDO-1,3-BETA-GLUCOSIDASE BG1-RELATED-RELATED"/>
    <property type="match status" value="1"/>
</dbReference>
<dbReference type="GO" id="GO:0005975">
    <property type="term" value="P:carbohydrate metabolic process"/>
    <property type="evidence" value="ECO:0007669"/>
    <property type="project" value="InterPro"/>
</dbReference>
<evidence type="ECO:0000256" key="1">
    <source>
        <dbReference type="ARBA" id="ARBA00008773"/>
    </source>
</evidence>
<feature type="transmembrane region" description="Helical" evidence="7">
    <location>
        <begin position="7"/>
        <end position="26"/>
    </location>
</feature>
<name>A0AAE1Y6P9_9LAMI</name>
<keyword evidence="10" id="KW-1185">Reference proteome</keyword>
<evidence type="ECO:0000256" key="2">
    <source>
        <dbReference type="ARBA" id="ARBA00022729"/>
    </source>
</evidence>
<dbReference type="InterPro" id="IPR000490">
    <property type="entry name" value="Glyco_hydro_17"/>
</dbReference>
<proteinExistence type="inferred from homology"/>
<dbReference type="InterPro" id="IPR012946">
    <property type="entry name" value="X8"/>
</dbReference>
<keyword evidence="7" id="KW-0472">Membrane</keyword>
<evidence type="ECO:0000256" key="6">
    <source>
        <dbReference type="RuleBase" id="RU004335"/>
    </source>
</evidence>
<dbReference type="InterPro" id="IPR017853">
    <property type="entry name" value="GH"/>
</dbReference>
<dbReference type="InterPro" id="IPR044965">
    <property type="entry name" value="Glyco_hydro_17_plant"/>
</dbReference>
<keyword evidence="2" id="KW-0732">Signal</keyword>
<dbReference type="EMBL" id="JACGWO010000006">
    <property type="protein sequence ID" value="KAK4424364.1"/>
    <property type="molecule type" value="Genomic_DNA"/>
</dbReference>
<keyword evidence="3" id="KW-0378">Hydrolase</keyword>
<comment type="similarity">
    <text evidence="1 6">Belongs to the glycosyl hydrolase 17 family.</text>
</comment>
<feature type="domain" description="X8" evidence="8">
    <location>
        <begin position="371"/>
        <end position="457"/>
    </location>
</feature>
<keyword evidence="7" id="KW-1133">Transmembrane helix</keyword>
<evidence type="ECO:0000313" key="9">
    <source>
        <dbReference type="EMBL" id="KAK4424364.1"/>
    </source>
</evidence>
<dbReference type="Gene3D" id="3.20.20.80">
    <property type="entry name" value="Glycosidases"/>
    <property type="match status" value="1"/>
</dbReference>
<evidence type="ECO:0000313" key="10">
    <source>
        <dbReference type="Proteomes" id="UP001293254"/>
    </source>
</evidence>
<evidence type="ECO:0000256" key="7">
    <source>
        <dbReference type="SAM" id="Phobius"/>
    </source>
</evidence>
<keyword evidence="4" id="KW-1015">Disulfide bond</keyword>
<accession>A0AAE1Y6P9</accession>
<sequence>MEKQSRILLMVFIIITTTTTISPYMAEGSIIGVNWGRKTSHRLIPSMVMDLLLQNNIRHLKLFSASENVLKALSGGEIAITITMPNENLRHVFSRDLAAYYLQERVRKYQNQNVNIRYLHIGNEPFSKLSHEVLFPNVVSTLRYIQEMLIRNGYENVTATTPHYTDVLIPGIKKPSEADFRPDIKEKMVEFITLLNNSKAPFVVNMFPLIFNGENHWDPEFAFIDNNSNFTIHDDNGLVYKNVFEFIYDSFLHAIKKAGGGPNVELTVGQIGWPTDGYLGATSANAERFFKHLLPFVKSNKGTPLRPRISIEVYIHTLVDENLHKIKMGAFRRHWGVYNNNGQPKYKIDFSGQGRDMYPTSAKGVVLMPKRWCVFNGNTTNQTLVQQMFDLACQEVDCTSLSPGGSCHHLNYVQNVSYAFNRFYQNKAQYNNKVFLCEFGGLGKVVLDDPSVGTCKFPIEILTAEIADTKGMINMAGHRLSGYWTVLLLSLLLIIGIYM</sequence>
<comment type="caution">
    <text evidence="9">The sequence shown here is derived from an EMBL/GenBank/DDBJ whole genome shotgun (WGS) entry which is preliminary data.</text>
</comment>
<keyword evidence="5" id="KW-0326">Glycosidase</keyword>
<evidence type="ECO:0000256" key="5">
    <source>
        <dbReference type="ARBA" id="ARBA00023295"/>
    </source>
</evidence>
<evidence type="ECO:0000259" key="8">
    <source>
        <dbReference type="SMART" id="SM00768"/>
    </source>
</evidence>